<dbReference type="InterPro" id="IPR029058">
    <property type="entry name" value="AB_hydrolase_fold"/>
</dbReference>
<dbReference type="Proteomes" id="UP000503462">
    <property type="component" value="Chromosome 2"/>
</dbReference>
<accession>A0A6H0XU71</accession>
<evidence type="ECO:0000313" key="4">
    <source>
        <dbReference type="Proteomes" id="UP000503462"/>
    </source>
</evidence>
<dbReference type="OrthoDB" id="2851338at2759"/>
<dbReference type="PANTHER" id="PTHR43039">
    <property type="entry name" value="ESTERASE-RELATED"/>
    <property type="match status" value="1"/>
</dbReference>
<feature type="domain" description="AB hydrolase-1" evidence="2">
    <location>
        <begin position="250"/>
        <end position="477"/>
    </location>
</feature>
<dbReference type="EMBL" id="CP051140">
    <property type="protein sequence ID" value="QIW98194.1"/>
    <property type="molecule type" value="Genomic_DNA"/>
</dbReference>
<protein>
    <recommendedName>
        <fullName evidence="2">AB hydrolase-1 domain-containing protein</fullName>
    </recommendedName>
</protein>
<dbReference type="Pfam" id="PF00561">
    <property type="entry name" value="Abhydrolase_1"/>
    <property type="match status" value="1"/>
</dbReference>
<keyword evidence="4" id="KW-1185">Reference proteome</keyword>
<reference evidence="3 4" key="1">
    <citation type="journal article" date="2016" name="Sci. Rep.">
        <title>Peltaster fructicola genome reveals evolution from an invasive phytopathogen to an ectophytic parasite.</title>
        <authorList>
            <person name="Xu C."/>
            <person name="Chen H."/>
            <person name="Gleason M.L."/>
            <person name="Xu J.R."/>
            <person name="Liu H."/>
            <person name="Zhang R."/>
            <person name="Sun G."/>
        </authorList>
    </citation>
    <scope>NUCLEOTIDE SEQUENCE [LARGE SCALE GENOMIC DNA]</scope>
    <source>
        <strain evidence="3 4">LNHT1506</strain>
    </source>
</reference>
<dbReference type="SUPFAM" id="SSF53474">
    <property type="entry name" value="alpha/beta-Hydrolases"/>
    <property type="match status" value="1"/>
</dbReference>
<evidence type="ECO:0000256" key="1">
    <source>
        <dbReference type="ARBA" id="ARBA00008645"/>
    </source>
</evidence>
<dbReference type="InterPro" id="IPR000073">
    <property type="entry name" value="AB_hydrolase_1"/>
</dbReference>
<evidence type="ECO:0000313" key="3">
    <source>
        <dbReference type="EMBL" id="QIW98194.1"/>
    </source>
</evidence>
<evidence type="ECO:0000259" key="2">
    <source>
        <dbReference type="Pfam" id="PF00561"/>
    </source>
</evidence>
<dbReference type="Gene3D" id="3.40.50.1820">
    <property type="entry name" value="alpha/beta hydrolase"/>
    <property type="match status" value="1"/>
</dbReference>
<name>A0A6H0XU71_9PEZI</name>
<dbReference type="AlphaFoldDB" id="A0A6H0XU71"/>
<gene>
    <name evidence="3" type="ORF">AMS68_003712</name>
</gene>
<organism evidence="3 4">
    <name type="scientific">Peltaster fructicola</name>
    <dbReference type="NCBI Taxonomy" id="286661"/>
    <lineage>
        <taxon>Eukaryota</taxon>
        <taxon>Fungi</taxon>
        <taxon>Dikarya</taxon>
        <taxon>Ascomycota</taxon>
        <taxon>Pezizomycotina</taxon>
        <taxon>Dothideomycetes</taxon>
        <taxon>Dothideomycetes incertae sedis</taxon>
        <taxon>Peltaster</taxon>
    </lineage>
</organism>
<proteinExistence type="inferred from homology"/>
<comment type="similarity">
    <text evidence="1">Belongs to the AB hydrolase superfamily.</text>
</comment>
<sequence>MEGPGYLAVTIQPGDDTDQAAFEDWYAQEHGPLRLRLPFITSGDRYKAADAQTPYWSAVYDITDIAWLEKRTYTRLREERSKREANVMSTFGELDRRIYRLVSTRSKPGHSGVAPVQLTESYRLAVEDEAVVDKWYEGEHSEYISTLPNWLRTRKFKLVAGGIKGMPYEGQNDYLFVYDLSSTAGIDDPEHIDTRSSDNAKAALAKVTAEPSRLWNHYLTFDALEEPPSSVLTTDGAELRFQLEGNPTDPVVVFVNSILTDFHIWEDVAGALLQGINGQTYRVLRYNSRGYSQQWSGSRDTHFDILADDLEYLLSRLRIEKVHAVVGVSMGGVTAINFAIRHPTLLDKYVACDCNIAAGAANNKAWSERVELARSQGMAALAKVTAERWFTEPNHGSPNFKRVLSMIEAASVDGFEQNAGALSNYDLKSKLSTIKAPGLLVAGERDGKLPEVMQTFEIPKTTFKTIPNAGHLPMLENNEALIAALADFL</sequence>